<name>A0A1A8FTA0_9TELE</name>
<evidence type="ECO:0000313" key="1">
    <source>
        <dbReference type="EMBL" id="SBQ62232.1"/>
    </source>
</evidence>
<protein>
    <submittedName>
        <fullName evidence="1">Chromosome 3 SCAF14707, whole genome shotgun sequence, Uncharacterized protein</fullName>
    </submittedName>
</protein>
<dbReference type="EMBL" id="HAEB01015705">
    <property type="protein sequence ID" value="SBQ62232.1"/>
    <property type="molecule type" value="Transcribed_RNA"/>
</dbReference>
<feature type="non-terminal residue" evidence="1">
    <location>
        <position position="69"/>
    </location>
</feature>
<reference evidence="1" key="1">
    <citation type="submission" date="2016-05" db="EMBL/GenBank/DDBJ databases">
        <authorList>
            <person name="Lavstsen T."/>
            <person name="Jespersen J.S."/>
        </authorList>
    </citation>
    <scope>NUCLEOTIDE SEQUENCE</scope>
    <source>
        <tissue evidence="1">Brain</tissue>
    </source>
</reference>
<reference evidence="1" key="2">
    <citation type="submission" date="2016-06" db="EMBL/GenBank/DDBJ databases">
        <title>The genome of a short-lived fish provides insights into sex chromosome evolution and the genetic control of aging.</title>
        <authorList>
            <person name="Reichwald K."/>
            <person name="Felder M."/>
            <person name="Petzold A."/>
            <person name="Koch P."/>
            <person name="Groth M."/>
            <person name="Platzer M."/>
        </authorList>
    </citation>
    <scope>NUCLEOTIDE SEQUENCE</scope>
    <source>
        <tissue evidence="1">Brain</tissue>
    </source>
</reference>
<feature type="non-terminal residue" evidence="1">
    <location>
        <position position="1"/>
    </location>
</feature>
<proteinExistence type="predicted"/>
<organism evidence="1">
    <name type="scientific">Nothobranchius korthausae</name>
    <dbReference type="NCBI Taxonomy" id="1143690"/>
    <lineage>
        <taxon>Eukaryota</taxon>
        <taxon>Metazoa</taxon>
        <taxon>Chordata</taxon>
        <taxon>Craniata</taxon>
        <taxon>Vertebrata</taxon>
        <taxon>Euteleostomi</taxon>
        <taxon>Actinopterygii</taxon>
        <taxon>Neopterygii</taxon>
        <taxon>Teleostei</taxon>
        <taxon>Neoteleostei</taxon>
        <taxon>Acanthomorphata</taxon>
        <taxon>Ovalentaria</taxon>
        <taxon>Atherinomorphae</taxon>
        <taxon>Cyprinodontiformes</taxon>
        <taxon>Nothobranchiidae</taxon>
        <taxon>Nothobranchius</taxon>
    </lineage>
</organism>
<dbReference type="AlphaFoldDB" id="A0A1A8FTA0"/>
<gene>
    <name evidence="1" type="primary">Nfu_g_1_019591</name>
</gene>
<accession>A0A1A8FTA0</accession>
<sequence length="69" mass="7975">AFLTKHSPVSPWLFLASMLHTIPTTNFSGNNKTHILWSFCDQKITCLSALYSIKLIQIQNIYIFHQPRV</sequence>